<evidence type="ECO:0000313" key="2">
    <source>
        <dbReference type="EMBL" id="OMO73521.1"/>
    </source>
</evidence>
<gene>
    <name evidence="2" type="ORF">CCACVL1_17235</name>
</gene>
<evidence type="ECO:0000313" key="3">
    <source>
        <dbReference type="Proteomes" id="UP000188268"/>
    </source>
</evidence>
<sequence length="38" mass="4330">MEGINMGDSWKGEVKRANLKDKKHLSRDKVTVGTRTSR</sequence>
<dbReference type="Gramene" id="OMO73521">
    <property type="protein sequence ID" value="OMO73521"/>
    <property type="gene ID" value="CCACVL1_17235"/>
</dbReference>
<reference evidence="2 3" key="1">
    <citation type="submission" date="2013-09" db="EMBL/GenBank/DDBJ databases">
        <title>Corchorus capsularis genome sequencing.</title>
        <authorList>
            <person name="Alam M."/>
            <person name="Haque M.S."/>
            <person name="Islam M.S."/>
            <person name="Emdad E.M."/>
            <person name="Islam M.M."/>
            <person name="Ahmed B."/>
            <person name="Halim A."/>
            <person name="Hossen Q.M.M."/>
            <person name="Hossain M.Z."/>
            <person name="Ahmed R."/>
            <person name="Khan M.M."/>
            <person name="Islam R."/>
            <person name="Rashid M.M."/>
            <person name="Khan S.A."/>
            <person name="Rahman M.S."/>
            <person name="Alam M."/>
        </authorList>
    </citation>
    <scope>NUCLEOTIDE SEQUENCE [LARGE SCALE GENOMIC DNA]</scope>
    <source>
        <strain evidence="3">cv. CVL-1</strain>
        <tissue evidence="2">Whole seedling</tissue>
    </source>
</reference>
<protein>
    <submittedName>
        <fullName evidence="2">Uncharacterized protein</fullName>
    </submittedName>
</protein>
<evidence type="ECO:0000256" key="1">
    <source>
        <dbReference type="SAM" id="MobiDB-lite"/>
    </source>
</evidence>
<name>A0A1R3HTM1_COCAP</name>
<dbReference type="EMBL" id="AWWV01011199">
    <property type="protein sequence ID" value="OMO73521.1"/>
    <property type="molecule type" value="Genomic_DNA"/>
</dbReference>
<dbReference type="Proteomes" id="UP000188268">
    <property type="component" value="Unassembled WGS sequence"/>
</dbReference>
<accession>A0A1R3HTM1</accession>
<organism evidence="2 3">
    <name type="scientific">Corchorus capsularis</name>
    <name type="common">Jute</name>
    <dbReference type="NCBI Taxonomy" id="210143"/>
    <lineage>
        <taxon>Eukaryota</taxon>
        <taxon>Viridiplantae</taxon>
        <taxon>Streptophyta</taxon>
        <taxon>Embryophyta</taxon>
        <taxon>Tracheophyta</taxon>
        <taxon>Spermatophyta</taxon>
        <taxon>Magnoliopsida</taxon>
        <taxon>eudicotyledons</taxon>
        <taxon>Gunneridae</taxon>
        <taxon>Pentapetalae</taxon>
        <taxon>rosids</taxon>
        <taxon>malvids</taxon>
        <taxon>Malvales</taxon>
        <taxon>Malvaceae</taxon>
        <taxon>Grewioideae</taxon>
        <taxon>Apeibeae</taxon>
        <taxon>Corchorus</taxon>
    </lineage>
</organism>
<feature type="region of interest" description="Disordered" evidence="1">
    <location>
        <begin position="1"/>
        <end position="38"/>
    </location>
</feature>
<comment type="caution">
    <text evidence="2">The sequence shown here is derived from an EMBL/GenBank/DDBJ whole genome shotgun (WGS) entry which is preliminary data.</text>
</comment>
<feature type="compositionally biased region" description="Basic and acidic residues" evidence="1">
    <location>
        <begin position="10"/>
        <end position="20"/>
    </location>
</feature>
<proteinExistence type="predicted"/>
<dbReference type="AlphaFoldDB" id="A0A1R3HTM1"/>
<keyword evidence="3" id="KW-1185">Reference proteome</keyword>